<keyword evidence="2" id="KW-1133">Transmembrane helix</keyword>
<dbReference type="AlphaFoldDB" id="A0AA38NPL9"/>
<feature type="compositionally biased region" description="Low complexity" evidence="1">
    <location>
        <begin position="74"/>
        <end position="91"/>
    </location>
</feature>
<dbReference type="EMBL" id="MU793337">
    <property type="protein sequence ID" value="KAJ3785585.1"/>
    <property type="molecule type" value="Genomic_DNA"/>
</dbReference>
<gene>
    <name evidence="3" type="ORF">GGU10DRAFT_193600</name>
</gene>
<protein>
    <submittedName>
        <fullName evidence="3">Uncharacterized protein</fullName>
    </submittedName>
</protein>
<evidence type="ECO:0000256" key="1">
    <source>
        <dbReference type="SAM" id="MobiDB-lite"/>
    </source>
</evidence>
<keyword evidence="2" id="KW-0472">Membrane</keyword>
<comment type="caution">
    <text evidence="3">The sequence shown here is derived from an EMBL/GenBank/DDBJ whole genome shotgun (WGS) entry which is preliminary data.</text>
</comment>
<feature type="compositionally biased region" description="Basic and acidic residues" evidence="1">
    <location>
        <begin position="133"/>
        <end position="142"/>
    </location>
</feature>
<feature type="region of interest" description="Disordered" evidence="1">
    <location>
        <begin position="58"/>
        <end position="91"/>
    </location>
</feature>
<feature type="transmembrane region" description="Helical" evidence="2">
    <location>
        <begin position="20"/>
        <end position="40"/>
    </location>
</feature>
<accession>A0AA38NPL9</accession>
<sequence>MFAVLYGLWSLKVPSAYVIARNLSLLSYLLCFVLLCSFILNPPLCIIPFCHAGTGASPPPGQPGDSSLNTNPLSPISPTSPTSPTSPIQSSSSYGFNLDLMGLPVPDEYFLHNPTAATAPGGASGGGVALKTEPADGDHVPVSEEGYNRNNGREGKGGKDSKDKDGNKDGDDGGGVVKANKGMILRKSVEYIR</sequence>
<feature type="compositionally biased region" description="Basic and acidic residues" evidence="1">
    <location>
        <begin position="151"/>
        <end position="171"/>
    </location>
</feature>
<feature type="region of interest" description="Disordered" evidence="1">
    <location>
        <begin position="121"/>
        <end position="180"/>
    </location>
</feature>
<evidence type="ECO:0000313" key="4">
    <source>
        <dbReference type="Proteomes" id="UP001163798"/>
    </source>
</evidence>
<evidence type="ECO:0000313" key="3">
    <source>
        <dbReference type="EMBL" id="KAJ3785585.1"/>
    </source>
</evidence>
<dbReference type="Proteomes" id="UP001163798">
    <property type="component" value="Unassembled WGS sequence"/>
</dbReference>
<organism evidence="3 4">
    <name type="scientific">Lentinula aff. detonsa</name>
    <dbReference type="NCBI Taxonomy" id="2804958"/>
    <lineage>
        <taxon>Eukaryota</taxon>
        <taxon>Fungi</taxon>
        <taxon>Dikarya</taxon>
        <taxon>Basidiomycota</taxon>
        <taxon>Agaricomycotina</taxon>
        <taxon>Agaricomycetes</taxon>
        <taxon>Agaricomycetidae</taxon>
        <taxon>Agaricales</taxon>
        <taxon>Marasmiineae</taxon>
        <taxon>Omphalotaceae</taxon>
        <taxon>Lentinula</taxon>
    </lineage>
</organism>
<feature type="compositionally biased region" description="Polar residues" evidence="1">
    <location>
        <begin position="64"/>
        <end position="73"/>
    </location>
</feature>
<evidence type="ECO:0000256" key="2">
    <source>
        <dbReference type="SAM" id="Phobius"/>
    </source>
</evidence>
<reference evidence="3" key="1">
    <citation type="submission" date="2022-08" db="EMBL/GenBank/DDBJ databases">
        <authorList>
            <consortium name="DOE Joint Genome Institute"/>
            <person name="Min B."/>
            <person name="Riley R."/>
            <person name="Sierra-Patev S."/>
            <person name="Naranjo-Ortiz M."/>
            <person name="Looney B."/>
            <person name="Konkel Z."/>
            <person name="Slot J.C."/>
            <person name="Sakamoto Y."/>
            <person name="Steenwyk J.L."/>
            <person name="Rokas A."/>
            <person name="Carro J."/>
            <person name="Camarero S."/>
            <person name="Ferreira P."/>
            <person name="Molpeceres G."/>
            <person name="Ruiz-Duenas F.J."/>
            <person name="Serrano A."/>
            <person name="Henrissat B."/>
            <person name="Drula E."/>
            <person name="Hughes K.W."/>
            <person name="Mata J.L."/>
            <person name="Ishikawa N.K."/>
            <person name="Vargas-Isla R."/>
            <person name="Ushijima S."/>
            <person name="Smith C.A."/>
            <person name="Ahrendt S."/>
            <person name="Andreopoulos W."/>
            <person name="He G."/>
            <person name="Labutti K."/>
            <person name="Lipzen A."/>
            <person name="Ng V."/>
            <person name="Sandor L."/>
            <person name="Barry K."/>
            <person name="Martinez A.T."/>
            <person name="Xiao Y."/>
            <person name="Gibbons J.G."/>
            <person name="Terashima K."/>
            <person name="Hibbett D.S."/>
            <person name="Grigoriev I.V."/>
        </authorList>
    </citation>
    <scope>NUCLEOTIDE SEQUENCE</scope>
    <source>
        <strain evidence="3">TFB10291</strain>
    </source>
</reference>
<keyword evidence="4" id="KW-1185">Reference proteome</keyword>
<proteinExistence type="predicted"/>
<keyword evidence="2" id="KW-0812">Transmembrane</keyword>
<name>A0AA38NPL9_9AGAR</name>